<evidence type="ECO:0000256" key="1">
    <source>
        <dbReference type="ARBA" id="ARBA00000316"/>
    </source>
</evidence>
<dbReference type="SUPFAM" id="SSF50621">
    <property type="entry name" value="Alanine racemase C-terminal domain-like"/>
    <property type="match status" value="1"/>
</dbReference>
<evidence type="ECO:0000256" key="9">
    <source>
        <dbReference type="PIRSR" id="PIRSR600821-52"/>
    </source>
</evidence>
<evidence type="ECO:0000256" key="6">
    <source>
        <dbReference type="ARBA" id="ARBA00072221"/>
    </source>
</evidence>
<dbReference type="EC" id="5.1.1.1" evidence="3 7"/>
<dbReference type="PRINTS" id="PR00992">
    <property type="entry name" value="ALARACEMASE"/>
</dbReference>
<evidence type="ECO:0000259" key="10">
    <source>
        <dbReference type="SMART" id="SM01005"/>
    </source>
</evidence>
<proteinExistence type="inferred from homology"/>
<dbReference type="CDD" id="cd00430">
    <property type="entry name" value="PLPDE_III_AR"/>
    <property type="match status" value="1"/>
</dbReference>
<dbReference type="GO" id="GO:0009252">
    <property type="term" value="P:peptidoglycan biosynthetic process"/>
    <property type="evidence" value="ECO:0007669"/>
    <property type="project" value="TreeGrafter"/>
</dbReference>
<dbReference type="InterPro" id="IPR009006">
    <property type="entry name" value="Ala_racemase/Decarboxylase_C"/>
</dbReference>
<dbReference type="Proteomes" id="UP001180845">
    <property type="component" value="Unassembled WGS sequence"/>
</dbReference>
<evidence type="ECO:0000256" key="7">
    <source>
        <dbReference type="HAMAP-Rule" id="MF_01201"/>
    </source>
</evidence>
<dbReference type="FunFam" id="3.20.20.10:FF:000002">
    <property type="entry name" value="Alanine racemase"/>
    <property type="match status" value="1"/>
</dbReference>
<comment type="pathway">
    <text evidence="7">Amino-acid biosynthesis; D-alanine biosynthesis; D-alanine from L-alanine: step 1/1.</text>
</comment>
<feature type="active site" description="Proton acceptor; specific for L-alanine" evidence="7">
    <location>
        <position position="269"/>
    </location>
</feature>
<comment type="cofactor">
    <cofactor evidence="2 7 8">
        <name>pyridoxal 5'-phosphate</name>
        <dbReference type="ChEBI" id="CHEBI:597326"/>
    </cofactor>
</comment>
<evidence type="ECO:0000256" key="4">
    <source>
        <dbReference type="ARBA" id="ARBA00022898"/>
    </source>
</evidence>
<dbReference type="Gene3D" id="2.40.37.10">
    <property type="entry name" value="Lyase, Ornithine Decarboxylase, Chain A, domain 1"/>
    <property type="match status" value="1"/>
</dbReference>
<dbReference type="EMBL" id="JAVDXW010000001">
    <property type="protein sequence ID" value="MDR7302525.1"/>
    <property type="molecule type" value="Genomic_DNA"/>
</dbReference>
<evidence type="ECO:0000313" key="11">
    <source>
        <dbReference type="EMBL" id="MDR7302525.1"/>
    </source>
</evidence>
<dbReference type="Gene3D" id="3.20.20.10">
    <property type="entry name" value="Alanine racemase"/>
    <property type="match status" value="1"/>
</dbReference>
<dbReference type="AlphaFoldDB" id="A0AAE3ZEX2"/>
<dbReference type="Pfam" id="PF01168">
    <property type="entry name" value="Ala_racemase_N"/>
    <property type="match status" value="1"/>
</dbReference>
<keyword evidence="5 7" id="KW-0413">Isomerase</keyword>
<dbReference type="InterPro" id="IPR011079">
    <property type="entry name" value="Ala_racemase_C"/>
</dbReference>
<evidence type="ECO:0000256" key="8">
    <source>
        <dbReference type="PIRSR" id="PIRSR600821-50"/>
    </source>
</evidence>
<dbReference type="InterPro" id="IPR020622">
    <property type="entry name" value="Ala_racemase_pyridoxalP-BS"/>
</dbReference>
<feature type="modified residue" description="N6-(pyridoxal phosphate)lysine" evidence="7 8">
    <location>
        <position position="41"/>
    </location>
</feature>
<dbReference type="FunFam" id="2.40.37.10:FF:000015">
    <property type="entry name" value="Alanine racemase"/>
    <property type="match status" value="1"/>
</dbReference>
<feature type="binding site" evidence="7 9">
    <location>
        <position position="317"/>
    </location>
    <ligand>
        <name>substrate</name>
    </ligand>
</feature>
<dbReference type="PANTHER" id="PTHR30511:SF0">
    <property type="entry name" value="ALANINE RACEMASE, CATABOLIC-RELATED"/>
    <property type="match status" value="1"/>
</dbReference>
<evidence type="ECO:0000313" key="12">
    <source>
        <dbReference type="Proteomes" id="UP001180845"/>
    </source>
</evidence>
<dbReference type="GO" id="GO:0005829">
    <property type="term" value="C:cytosol"/>
    <property type="evidence" value="ECO:0007669"/>
    <property type="project" value="TreeGrafter"/>
</dbReference>
<dbReference type="Pfam" id="PF00842">
    <property type="entry name" value="Ala_racemase_C"/>
    <property type="match status" value="1"/>
</dbReference>
<dbReference type="GO" id="GO:0030632">
    <property type="term" value="P:D-alanine biosynthetic process"/>
    <property type="evidence" value="ECO:0007669"/>
    <property type="project" value="UniProtKB-UniRule"/>
</dbReference>
<dbReference type="PANTHER" id="PTHR30511">
    <property type="entry name" value="ALANINE RACEMASE"/>
    <property type="match status" value="1"/>
</dbReference>
<keyword evidence="4 7" id="KW-0663">Pyridoxal phosphate</keyword>
<dbReference type="InterPro" id="IPR001608">
    <property type="entry name" value="Ala_racemase_N"/>
</dbReference>
<comment type="similarity">
    <text evidence="7">Belongs to the alanine racemase family.</text>
</comment>
<dbReference type="InterPro" id="IPR029066">
    <property type="entry name" value="PLP-binding_barrel"/>
</dbReference>
<sequence>MNDQSTYRADLRIDVGAIRHNVAVLAGHARRSGARTMAIVKSDGYGHGALTVARAALDSGAEWLGVASIAEALQLRRAGIDAPLLCWLYSQDEDITPVIGADVDVSASTVADLHRIATAASGLGRTARVHLKIDTGLNRSGCPAEQWPDLVDSAARAQTEGNVEVVAVWSHLACADEPGHPSIDMQADRFERAYEQAKQAGLRPLRHLANSAAVLTRPDLHFDLVRPGIAVYGLDPVPQAGDHGLRPAMTFRSSVTLTKRIAAGEGVSYGHSWTAEQPATLALVPVGYADGVPRALSGRMWVWLAGKRRPVVGRVCMDQLMVLCGDDAVSDGDEVVLFGPGDRTEPTAAEWADTLGTIHYEIVTGMYRPRVSRTVVETEAES</sequence>
<name>A0AAE3ZEX2_9ACTN</name>
<evidence type="ECO:0000256" key="3">
    <source>
        <dbReference type="ARBA" id="ARBA00013089"/>
    </source>
</evidence>
<protein>
    <recommendedName>
        <fullName evidence="6 7">Alanine racemase</fullName>
        <ecNumber evidence="3 7">5.1.1.1</ecNumber>
    </recommendedName>
</protein>
<feature type="active site" description="Proton acceptor; specific for D-alanine" evidence="7">
    <location>
        <position position="41"/>
    </location>
</feature>
<dbReference type="PROSITE" id="PS00395">
    <property type="entry name" value="ALANINE_RACEMASE"/>
    <property type="match status" value="1"/>
</dbReference>
<dbReference type="InterPro" id="IPR000821">
    <property type="entry name" value="Ala_racemase"/>
</dbReference>
<evidence type="ECO:0000256" key="2">
    <source>
        <dbReference type="ARBA" id="ARBA00001933"/>
    </source>
</evidence>
<dbReference type="SUPFAM" id="SSF51419">
    <property type="entry name" value="PLP-binding barrel"/>
    <property type="match status" value="1"/>
</dbReference>
<gene>
    <name evidence="11" type="ORF">JOF55_002706</name>
</gene>
<organism evidence="11 12">
    <name type="scientific">Haloactinomyces albus</name>
    <dbReference type="NCBI Taxonomy" id="1352928"/>
    <lineage>
        <taxon>Bacteria</taxon>
        <taxon>Bacillati</taxon>
        <taxon>Actinomycetota</taxon>
        <taxon>Actinomycetes</taxon>
        <taxon>Actinopolysporales</taxon>
        <taxon>Actinopolysporaceae</taxon>
        <taxon>Haloactinomyces</taxon>
    </lineage>
</organism>
<evidence type="ECO:0000256" key="5">
    <source>
        <dbReference type="ARBA" id="ARBA00023235"/>
    </source>
</evidence>
<comment type="caution">
    <text evidence="11">The sequence shown here is derived from an EMBL/GenBank/DDBJ whole genome shotgun (WGS) entry which is preliminary data.</text>
</comment>
<reference evidence="11" key="1">
    <citation type="submission" date="2023-07" db="EMBL/GenBank/DDBJ databases">
        <title>Sequencing the genomes of 1000 actinobacteria strains.</title>
        <authorList>
            <person name="Klenk H.-P."/>
        </authorList>
    </citation>
    <scope>NUCLEOTIDE SEQUENCE</scope>
    <source>
        <strain evidence="11">DSM 45977</strain>
    </source>
</reference>
<dbReference type="SMART" id="SM01005">
    <property type="entry name" value="Ala_racemase_C"/>
    <property type="match status" value="1"/>
</dbReference>
<dbReference type="GO" id="GO:0030170">
    <property type="term" value="F:pyridoxal phosphate binding"/>
    <property type="evidence" value="ECO:0007669"/>
    <property type="project" value="UniProtKB-UniRule"/>
</dbReference>
<dbReference type="HAMAP" id="MF_01201">
    <property type="entry name" value="Ala_racemase"/>
    <property type="match status" value="1"/>
</dbReference>
<keyword evidence="12" id="KW-1185">Reference proteome</keyword>
<comment type="catalytic activity">
    <reaction evidence="1 7">
        <text>L-alanine = D-alanine</text>
        <dbReference type="Rhea" id="RHEA:20249"/>
        <dbReference type="ChEBI" id="CHEBI:57416"/>
        <dbReference type="ChEBI" id="CHEBI:57972"/>
        <dbReference type="EC" id="5.1.1.1"/>
    </reaction>
</comment>
<feature type="domain" description="Alanine racemase C-terminal" evidence="10">
    <location>
        <begin position="248"/>
        <end position="376"/>
    </location>
</feature>
<dbReference type="GO" id="GO:0008784">
    <property type="term" value="F:alanine racemase activity"/>
    <property type="evidence" value="ECO:0007669"/>
    <property type="project" value="UniProtKB-UniRule"/>
</dbReference>
<dbReference type="NCBIfam" id="TIGR00492">
    <property type="entry name" value="alr"/>
    <property type="match status" value="1"/>
</dbReference>
<comment type="function">
    <text evidence="7">Catalyzes the interconversion of L-alanine and D-alanine. May also act on other amino acids.</text>
</comment>
<accession>A0AAE3ZEX2</accession>
<feature type="binding site" evidence="7 9">
    <location>
        <position position="139"/>
    </location>
    <ligand>
        <name>substrate</name>
    </ligand>
</feature>
<dbReference type="RefSeq" id="WP_310274121.1">
    <property type="nucleotide sequence ID" value="NZ_JAVDXW010000001.1"/>
</dbReference>